<dbReference type="InterPro" id="IPR010864">
    <property type="entry name" value="D-lyxose_isomer"/>
</dbReference>
<protein>
    <recommendedName>
        <fullName evidence="8">D-lyxose ketol-isomerase</fullName>
        <ecNumber evidence="8">5.3.1.15</ecNumber>
    </recommendedName>
</protein>
<dbReference type="AlphaFoldDB" id="A0A2V3XU45"/>
<evidence type="ECO:0000313" key="9">
    <source>
        <dbReference type="EMBL" id="PXX43703.1"/>
    </source>
</evidence>
<keyword evidence="4" id="KW-0413">Isomerase</keyword>
<keyword evidence="5" id="KW-0119">Carbohydrate metabolism</keyword>
<evidence type="ECO:0000256" key="6">
    <source>
        <dbReference type="ARBA" id="ARBA00044907"/>
    </source>
</evidence>
<evidence type="ECO:0000256" key="4">
    <source>
        <dbReference type="ARBA" id="ARBA00023235"/>
    </source>
</evidence>
<evidence type="ECO:0000313" key="10">
    <source>
        <dbReference type="Proteomes" id="UP000248057"/>
    </source>
</evidence>
<keyword evidence="3" id="KW-0464">Manganese</keyword>
<dbReference type="Gene3D" id="2.60.120.10">
    <property type="entry name" value="Jelly Rolls"/>
    <property type="match status" value="1"/>
</dbReference>
<evidence type="ECO:0000256" key="7">
    <source>
        <dbReference type="ARBA" id="ARBA00044951"/>
    </source>
</evidence>
<organism evidence="9 10">
    <name type="scientific">Hungatella effluvii</name>
    <dbReference type="NCBI Taxonomy" id="1096246"/>
    <lineage>
        <taxon>Bacteria</taxon>
        <taxon>Bacillati</taxon>
        <taxon>Bacillota</taxon>
        <taxon>Clostridia</taxon>
        <taxon>Lachnospirales</taxon>
        <taxon>Lachnospiraceae</taxon>
        <taxon>Hungatella</taxon>
    </lineage>
</organism>
<dbReference type="GO" id="GO:0046872">
    <property type="term" value="F:metal ion binding"/>
    <property type="evidence" value="ECO:0007669"/>
    <property type="project" value="UniProtKB-KW"/>
</dbReference>
<reference evidence="9 10" key="1">
    <citation type="submission" date="2018-05" db="EMBL/GenBank/DDBJ databases">
        <title>Genomic Encyclopedia of Type Strains, Phase IV (KMG-IV): sequencing the most valuable type-strain genomes for metagenomic binning, comparative biology and taxonomic classification.</title>
        <authorList>
            <person name="Goeker M."/>
        </authorList>
    </citation>
    <scope>NUCLEOTIDE SEQUENCE [LARGE SCALE GENOMIC DNA]</scope>
    <source>
        <strain evidence="9 10">DSM 24995</strain>
    </source>
</reference>
<evidence type="ECO:0000256" key="5">
    <source>
        <dbReference type="ARBA" id="ARBA00023277"/>
    </source>
</evidence>
<evidence type="ECO:0000256" key="8">
    <source>
        <dbReference type="ARBA" id="ARBA00044972"/>
    </source>
</evidence>
<name>A0A2V3XU45_9FIRM</name>
<dbReference type="EMBL" id="QJKD01000029">
    <property type="protein sequence ID" value="PXX43703.1"/>
    <property type="molecule type" value="Genomic_DNA"/>
</dbReference>
<proteinExistence type="inferred from homology"/>
<keyword evidence="2" id="KW-0479">Metal-binding</keyword>
<comment type="similarity">
    <text evidence="7">Belongs to the D-lyxose ketol-isomerase family.</text>
</comment>
<dbReference type="Pfam" id="PF07385">
    <property type="entry name" value="Lyx_isomer"/>
    <property type="match status" value="1"/>
</dbReference>
<dbReference type="InterPro" id="IPR014710">
    <property type="entry name" value="RmlC-like_jellyroll"/>
</dbReference>
<accession>A0A2V3XU45</accession>
<gene>
    <name evidence="9" type="ORF">DFR60_12910</name>
</gene>
<evidence type="ECO:0000256" key="2">
    <source>
        <dbReference type="ARBA" id="ARBA00022723"/>
    </source>
</evidence>
<comment type="catalytic activity">
    <reaction evidence="6">
        <text>D-lyxose = D-xylulose</text>
        <dbReference type="Rhea" id="RHEA:14201"/>
        <dbReference type="ChEBI" id="CHEBI:16789"/>
        <dbReference type="ChEBI" id="CHEBI:17140"/>
        <dbReference type="EC" id="5.3.1.15"/>
    </reaction>
</comment>
<sequence>MITESSMRQAKRRAGDMIRKAGIRCSDQELDRMDVADFGLSNLFVEGAEILPLAETEKVACRIIALFPGQTEPEHWHEESKEIGKSGLIPGKEETLRVITGTLRVFIEGEPNTSESVIPEGKEAYYTCRHQILLEPCENLTLYPGMKHWFQAEEEGCVFYTISTTAKDGSDPFTDPSVVRKTQIIREK</sequence>
<dbReference type="SUPFAM" id="SSF51182">
    <property type="entry name" value="RmlC-like cupins"/>
    <property type="match status" value="1"/>
</dbReference>
<comment type="cofactor">
    <cofactor evidence="1">
        <name>Mn(2+)</name>
        <dbReference type="ChEBI" id="CHEBI:29035"/>
    </cofactor>
</comment>
<dbReference type="Proteomes" id="UP000248057">
    <property type="component" value="Unassembled WGS sequence"/>
</dbReference>
<dbReference type="EC" id="5.3.1.15" evidence="8"/>
<dbReference type="CDD" id="cd20308">
    <property type="entry name" value="cupin_YdaE"/>
    <property type="match status" value="1"/>
</dbReference>
<dbReference type="InterPro" id="IPR011051">
    <property type="entry name" value="RmlC_Cupin_sf"/>
</dbReference>
<comment type="caution">
    <text evidence="9">The sequence shown here is derived from an EMBL/GenBank/DDBJ whole genome shotgun (WGS) entry which is preliminary data.</text>
</comment>
<evidence type="ECO:0000256" key="1">
    <source>
        <dbReference type="ARBA" id="ARBA00001936"/>
    </source>
</evidence>
<evidence type="ECO:0000256" key="3">
    <source>
        <dbReference type="ARBA" id="ARBA00023211"/>
    </source>
</evidence>
<dbReference type="GO" id="GO:0047828">
    <property type="term" value="F:D-lyxose ketol-isomerase activity"/>
    <property type="evidence" value="ECO:0007669"/>
    <property type="project" value="UniProtKB-EC"/>
</dbReference>
<keyword evidence="10" id="KW-1185">Reference proteome</keyword>